<gene>
    <name evidence="2" type="ORF">SOIL9_08430</name>
    <name evidence="1" type="ORF">SOIL9_39080</name>
    <name evidence="3" type="ORF">SOIL9_76880</name>
</gene>
<evidence type="ECO:0000313" key="1">
    <source>
        <dbReference type="EMBL" id="VTR93806.1"/>
    </source>
</evidence>
<accession>A0A6P2D8A4</accession>
<reference evidence="2 4" key="1">
    <citation type="submission" date="2019-05" db="EMBL/GenBank/DDBJ databases">
        <authorList>
            <consortium name="Science for Life Laboratories"/>
        </authorList>
    </citation>
    <scope>NUCLEOTIDE SEQUENCE [LARGE SCALE GENOMIC DNA]</scope>
    <source>
        <strain evidence="2">Soil9</strain>
    </source>
</reference>
<protein>
    <submittedName>
        <fullName evidence="2">Uncharacterized protein</fullName>
    </submittedName>
</protein>
<keyword evidence="4" id="KW-1185">Reference proteome</keyword>
<dbReference type="KEGG" id="gms:SOIL9_39080"/>
<organism evidence="2 4">
    <name type="scientific">Gemmata massiliana</name>
    <dbReference type="NCBI Taxonomy" id="1210884"/>
    <lineage>
        <taxon>Bacteria</taxon>
        <taxon>Pseudomonadati</taxon>
        <taxon>Planctomycetota</taxon>
        <taxon>Planctomycetia</taxon>
        <taxon>Gemmatales</taxon>
        <taxon>Gemmataceae</taxon>
        <taxon>Gemmata</taxon>
    </lineage>
</organism>
<evidence type="ECO:0000313" key="4">
    <source>
        <dbReference type="Proteomes" id="UP000464178"/>
    </source>
</evidence>
<dbReference type="AlphaFoldDB" id="A0A6P2D8A4"/>
<name>A0A6P2D8A4_9BACT</name>
<evidence type="ECO:0000313" key="2">
    <source>
        <dbReference type="EMBL" id="VTR97193.1"/>
    </source>
</evidence>
<dbReference type="Proteomes" id="UP000464178">
    <property type="component" value="Chromosome"/>
</dbReference>
<sequence>MIRRLTVTSQVKGLWPGAEAKASLKRALSWVR</sequence>
<dbReference type="EMBL" id="LR593886">
    <property type="protein sequence ID" value="VTR93806.1"/>
    <property type="molecule type" value="Genomic_DNA"/>
</dbReference>
<evidence type="ECO:0000313" key="3">
    <source>
        <dbReference type="EMBL" id="VTS01923.1"/>
    </source>
</evidence>
<dbReference type="KEGG" id="gms:SOIL9_76880"/>
<proteinExistence type="predicted"/>
<dbReference type="KEGG" id="gms:SOIL9_08430"/>
<dbReference type="EMBL" id="LR593886">
    <property type="protein sequence ID" value="VTS01923.1"/>
    <property type="molecule type" value="Genomic_DNA"/>
</dbReference>
<dbReference type="EMBL" id="LR593886">
    <property type="protein sequence ID" value="VTR97193.1"/>
    <property type="molecule type" value="Genomic_DNA"/>
</dbReference>